<evidence type="ECO:0000256" key="3">
    <source>
        <dbReference type="ARBA" id="ARBA00022490"/>
    </source>
</evidence>
<feature type="domain" description="Gamma tubulin complex component protein N-terminal" evidence="9">
    <location>
        <begin position="2"/>
        <end position="317"/>
    </location>
</feature>
<dbReference type="InterPro" id="IPR041470">
    <property type="entry name" value="GCP_N"/>
</dbReference>
<evidence type="ECO:0000256" key="4">
    <source>
        <dbReference type="ARBA" id="ARBA00022701"/>
    </source>
</evidence>
<dbReference type="GO" id="GO:0007020">
    <property type="term" value="P:microtubule nucleation"/>
    <property type="evidence" value="ECO:0007669"/>
    <property type="project" value="InterPro"/>
</dbReference>
<dbReference type="GO" id="GO:0051321">
    <property type="term" value="P:meiotic cell cycle"/>
    <property type="evidence" value="ECO:0007669"/>
    <property type="project" value="TreeGrafter"/>
</dbReference>
<evidence type="ECO:0000256" key="7">
    <source>
        <dbReference type="SAM" id="MobiDB-lite"/>
    </source>
</evidence>
<organism evidence="10 11">
    <name type="scientific">Talaromyces proteolyticus</name>
    <dbReference type="NCBI Taxonomy" id="1131652"/>
    <lineage>
        <taxon>Eukaryota</taxon>
        <taxon>Fungi</taxon>
        <taxon>Dikarya</taxon>
        <taxon>Ascomycota</taxon>
        <taxon>Pezizomycotina</taxon>
        <taxon>Eurotiomycetes</taxon>
        <taxon>Eurotiomycetidae</taxon>
        <taxon>Eurotiales</taxon>
        <taxon>Trichocomaceae</taxon>
        <taxon>Talaromyces</taxon>
        <taxon>Talaromyces sect. Bacilispori</taxon>
    </lineage>
</organism>
<dbReference type="GO" id="GO:0031122">
    <property type="term" value="P:cytoplasmic microtubule organization"/>
    <property type="evidence" value="ECO:0007669"/>
    <property type="project" value="TreeGrafter"/>
</dbReference>
<feature type="region of interest" description="Disordered" evidence="7">
    <location>
        <begin position="784"/>
        <end position="804"/>
    </location>
</feature>
<proteinExistence type="inferred from homology"/>
<evidence type="ECO:0000256" key="6">
    <source>
        <dbReference type="RuleBase" id="RU363050"/>
    </source>
</evidence>
<dbReference type="RefSeq" id="XP_046071385.1">
    <property type="nucleotide sequence ID" value="XM_046221833.1"/>
</dbReference>
<accession>A0AAD4KUU0</accession>
<dbReference type="InterPro" id="IPR040457">
    <property type="entry name" value="GCP_C"/>
</dbReference>
<dbReference type="Pfam" id="PF04130">
    <property type="entry name" value="GCP_C_terminal"/>
    <property type="match status" value="1"/>
</dbReference>
<evidence type="ECO:0000256" key="5">
    <source>
        <dbReference type="ARBA" id="ARBA00023212"/>
    </source>
</evidence>
<dbReference type="AlphaFoldDB" id="A0AAD4KUU0"/>
<gene>
    <name evidence="10" type="ORF">BGW36DRAFT_451919</name>
</gene>
<dbReference type="EMBL" id="JAJTJA010000007">
    <property type="protein sequence ID" value="KAH8696449.1"/>
    <property type="molecule type" value="Genomic_DNA"/>
</dbReference>
<protein>
    <recommendedName>
        <fullName evidence="6">Spindle pole body component</fullName>
    </recommendedName>
</protein>
<evidence type="ECO:0000313" key="11">
    <source>
        <dbReference type="Proteomes" id="UP001201262"/>
    </source>
</evidence>
<name>A0AAD4KUU0_9EURO</name>
<comment type="caution">
    <text evidence="10">The sequence shown here is derived from an EMBL/GenBank/DDBJ whole genome shotgun (WGS) entry which is preliminary data.</text>
</comment>
<sequence length="804" mass="88717">MLHEILLSLAGHPSSLLDPELESLGTSARSFPLLSPPEKELLASLALLSRLHIQLRAQTARISSSHHSTICRAVSTAISTEHLRKFQNQILDVEKAVLGKDSGYVGGYGIVPLSTIVLEFAPWTRRLEWLWQVSNRILPESTSKDAGPPETCSGASLIDYLRAESHTGYLDLQEIALQLISAAEKAWMRQLSMWLLYGELPTSGKEDFFVRATVVDIEDDEHSSVKTSVEYAIQVDLLPKFVSTATASSILFIGKSLNHIRSRRNRSTVDSASGSVTGIMLEADHISHLSSLTSPISTSALSNAITVIRLSVSQTSLSKLLPLPKIVEILSIIHGFLLLGRGGFATALVSHADSRLAARNRRPGHSSGGGLDNLVIKEGEISAVLAQTWTEMYSLQDEEAPVDEELDLARDLLHLSIQSHKKGGRTMTPSRDVVGSNMPAEISLVSFDDLLFPTSTHLSLKIQPPIDLFLSNSDMLIYSIIHSYLLGIRRAQIRLSNLWKHTAMRRIHPAPWGPPRSNSRGGEFRLNTQRQRYNERAVQMRPVWATASASIFVLSEIGGYLQGEVIQESWQHLQLWLEGAPPGPVAVSRPVSRPASRPGTATLKSSFRHLSVSQQSQPSLPQTQQQHDPETITVAHRRYLSSLVQFLFLTEVPFTSALRSFLSGVDHLIALISRLETVQRNLDLEADEGVVDTLADYAQEERLLRSELREARETVETGIKEIISRLHDIDDSRSGEGRQMFDLSSSLTTTSAGPAESQSNMYIPRKAAGVDRLLMKLDFAGLNSDINGNGERGEDLMDDHDEPE</sequence>
<dbReference type="PANTHER" id="PTHR19302">
    <property type="entry name" value="GAMMA TUBULIN COMPLEX PROTEIN"/>
    <property type="match status" value="1"/>
</dbReference>
<dbReference type="GeneID" id="70252120"/>
<dbReference type="GO" id="GO:0043015">
    <property type="term" value="F:gamma-tubulin binding"/>
    <property type="evidence" value="ECO:0007669"/>
    <property type="project" value="InterPro"/>
</dbReference>
<evidence type="ECO:0000259" key="9">
    <source>
        <dbReference type="Pfam" id="PF17681"/>
    </source>
</evidence>
<dbReference type="GO" id="GO:0044732">
    <property type="term" value="C:mitotic spindle pole body"/>
    <property type="evidence" value="ECO:0007669"/>
    <property type="project" value="TreeGrafter"/>
</dbReference>
<comment type="similarity">
    <text evidence="2 6">Belongs to the TUBGCP family.</text>
</comment>
<keyword evidence="5 6" id="KW-0206">Cytoskeleton</keyword>
<evidence type="ECO:0000256" key="2">
    <source>
        <dbReference type="ARBA" id="ARBA00010337"/>
    </source>
</evidence>
<comment type="subcellular location">
    <subcellularLocation>
        <location evidence="1 6">Cytoplasm</location>
        <location evidence="1 6">Cytoskeleton</location>
        <location evidence="1 6">Microtubule organizing center</location>
    </subcellularLocation>
</comment>
<dbReference type="GO" id="GO:0000930">
    <property type="term" value="C:gamma-tubulin complex"/>
    <property type="evidence" value="ECO:0007669"/>
    <property type="project" value="TreeGrafter"/>
</dbReference>
<dbReference type="Gene3D" id="1.20.120.1900">
    <property type="entry name" value="Gamma-tubulin complex, C-terminal domain"/>
    <property type="match status" value="1"/>
</dbReference>
<reference evidence="10" key="1">
    <citation type="submission" date="2021-12" db="EMBL/GenBank/DDBJ databases">
        <title>Convergent genome expansion in fungi linked to evolution of root-endophyte symbiosis.</title>
        <authorList>
            <consortium name="DOE Joint Genome Institute"/>
            <person name="Ke Y.-H."/>
            <person name="Bonito G."/>
            <person name="Liao H.-L."/>
            <person name="Looney B."/>
            <person name="Rojas-Flechas A."/>
            <person name="Nash J."/>
            <person name="Hameed K."/>
            <person name="Schadt C."/>
            <person name="Martin F."/>
            <person name="Crous P.W."/>
            <person name="Miettinen O."/>
            <person name="Magnuson J.K."/>
            <person name="Labbe J."/>
            <person name="Jacobson D."/>
            <person name="Doktycz M.J."/>
            <person name="Veneault-Fourrey C."/>
            <person name="Kuo A."/>
            <person name="Mondo S."/>
            <person name="Calhoun S."/>
            <person name="Riley R."/>
            <person name="Ohm R."/>
            <person name="LaButti K."/>
            <person name="Andreopoulos B."/>
            <person name="Pangilinan J."/>
            <person name="Nolan M."/>
            <person name="Tritt A."/>
            <person name="Clum A."/>
            <person name="Lipzen A."/>
            <person name="Daum C."/>
            <person name="Barry K."/>
            <person name="Grigoriev I.V."/>
            <person name="Vilgalys R."/>
        </authorList>
    </citation>
    <scope>NUCLEOTIDE SEQUENCE</scope>
    <source>
        <strain evidence="10">PMI_201</strain>
    </source>
</reference>
<dbReference type="GO" id="GO:0000278">
    <property type="term" value="P:mitotic cell cycle"/>
    <property type="evidence" value="ECO:0007669"/>
    <property type="project" value="TreeGrafter"/>
</dbReference>
<dbReference type="Pfam" id="PF17681">
    <property type="entry name" value="GCP_N_terminal"/>
    <property type="match status" value="1"/>
</dbReference>
<evidence type="ECO:0000256" key="1">
    <source>
        <dbReference type="ARBA" id="ARBA00004267"/>
    </source>
</evidence>
<dbReference type="GO" id="GO:0051225">
    <property type="term" value="P:spindle assembly"/>
    <property type="evidence" value="ECO:0007669"/>
    <property type="project" value="TreeGrafter"/>
</dbReference>
<keyword evidence="4 6" id="KW-0493">Microtubule</keyword>
<evidence type="ECO:0000313" key="10">
    <source>
        <dbReference type="EMBL" id="KAH8696449.1"/>
    </source>
</evidence>
<keyword evidence="11" id="KW-1185">Reference proteome</keyword>
<dbReference type="GO" id="GO:0000922">
    <property type="term" value="C:spindle pole"/>
    <property type="evidence" value="ECO:0007669"/>
    <property type="project" value="InterPro"/>
</dbReference>
<keyword evidence="3 6" id="KW-0963">Cytoplasm</keyword>
<dbReference type="GO" id="GO:0051011">
    <property type="term" value="F:microtubule minus-end binding"/>
    <property type="evidence" value="ECO:0007669"/>
    <property type="project" value="TreeGrafter"/>
</dbReference>
<dbReference type="GO" id="GO:0005874">
    <property type="term" value="C:microtubule"/>
    <property type="evidence" value="ECO:0007669"/>
    <property type="project" value="UniProtKB-KW"/>
</dbReference>
<dbReference type="PANTHER" id="PTHR19302:SF27">
    <property type="entry name" value="GAMMA-TUBULIN COMPLEX COMPONENT 4"/>
    <property type="match status" value="1"/>
</dbReference>
<dbReference type="Proteomes" id="UP001201262">
    <property type="component" value="Unassembled WGS sequence"/>
</dbReference>
<feature type="domain" description="Gamma tubulin complex component C-terminal" evidence="8">
    <location>
        <begin position="330"/>
        <end position="780"/>
    </location>
</feature>
<evidence type="ECO:0000259" key="8">
    <source>
        <dbReference type="Pfam" id="PF04130"/>
    </source>
</evidence>
<dbReference type="InterPro" id="IPR042241">
    <property type="entry name" value="GCP_C_sf"/>
</dbReference>
<dbReference type="InterPro" id="IPR007259">
    <property type="entry name" value="GCP"/>
</dbReference>